<dbReference type="AlphaFoldDB" id="A0A9Q1IVG2"/>
<name>A0A9Q1IVG2_SYNKA</name>
<protein>
    <submittedName>
        <fullName evidence="3">Uncharacterized protein</fullName>
    </submittedName>
</protein>
<evidence type="ECO:0000313" key="2">
    <source>
        <dbReference type="EMBL" id="KAJ8353952.1"/>
    </source>
</evidence>
<sequence length="103" mass="12025">MLTFKSQPAPAGEQQRRRMALRGKRTCHNTSPHRRYPRPVLHRPPWPNRSCAVRIPYTCTEVEEPPLPLQALLLALMPVHTFARAAETRERRIRRTRRHSVTG</sequence>
<feature type="region of interest" description="Disordered" evidence="1">
    <location>
        <begin position="1"/>
        <end position="43"/>
    </location>
</feature>
<evidence type="ECO:0000313" key="3">
    <source>
        <dbReference type="EMBL" id="KAJ8353958.1"/>
    </source>
</evidence>
<accession>A0A9Q1IVG2</accession>
<proteinExistence type="predicted"/>
<dbReference type="EMBL" id="JAINUF010000007">
    <property type="protein sequence ID" value="KAJ8353952.1"/>
    <property type="molecule type" value="Genomic_DNA"/>
</dbReference>
<gene>
    <name evidence="2" type="ORF">SKAU_G00215190</name>
    <name evidence="3" type="ORF">SKAU_G00215250</name>
</gene>
<comment type="caution">
    <text evidence="3">The sequence shown here is derived from an EMBL/GenBank/DDBJ whole genome shotgun (WGS) entry which is preliminary data.</text>
</comment>
<dbReference type="Proteomes" id="UP001152622">
    <property type="component" value="Chromosome 7"/>
</dbReference>
<feature type="compositionally biased region" description="Basic residues" evidence="1">
    <location>
        <begin position="17"/>
        <end position="41"/>
    </location>
</feature>
<evidence type="ECO:0000313" key="4">
    <source>
        <dbReference type="Proteomes" id="UP001152622"/>
    </source>
</evidence>
<dbReference type="EMBL" id="JAINUF010000007">
    <property type="protein sequence ID" value="KAJ8353958.1"/>
    <property type="molecule type" value="Genomic_DNA"/>
</dbReference>
<reference evidence="3" key="1">
    <citation type="journal article" date="2023" name="Science">
        <title>Genome structures resolve the early diversification of teleost fishes.</title>
        <authorList>
            <person name="Parey E."/>
            <person name="Louis A."/>
            <person name="Montfort J."/>
            <person name="Bouchez O."/>
            <person name="Roques C."/>
            <person name="Iampietro C."/>
            <person name="Lluch J."/>
            <person name="Castinel A."/>
            <person name="Donnadieu C."/>
            <person name="Desvignes T."/>
            <person name="Floi Bucao C."/>
            <person name="Jouanno E."/>
            <person name="Wen M."/>
            <person name="Mejri S."/>
            <person name="Dirks R."/>
            <person name="Jansen H."/>
            <person name="Henkel C."/>
            <person name="Chen W.J."/>
            <person name="Zahm M."/>
            <person name="Cabau C."/>
            <person name="Klopp C."/>
            <person name="Thompson A.W."/>
            <person name="Robinson-Rechavi M."/>
            <person name="Braasch I."/>
            <person name="Lecointre G."/>
            <person name="Bobe J."/>
            <person name="Postlethwait J.H."/>
            <person name="Berthelot C."/>
            <person name="Roest Crollius H."/>
            <person name="Guiguen Y."/>
        </authorList>
    </citation>
    <scope>NUCLEOTIDE SEQUENCE</scope>
    <source>
        <strain evidence="3">WJC10195</strain>
    </source>
</reference>
<keyword evidence="4" id="KW-1185">Reference proteome</keyword>
<organism evidence="3 4">
    <name type="scientific">Synaphobranchus kaupii</name>
    <name type="common">Kaup's arrowtooth eel</name>
    <dbReference type="NCBI Taxonomy" id="118154"/>
    <lineage>
        <taxon>Eukaryota</taxon>
        <taxon>Metazoa</taxon>
        <taxon>Chordata</taxon>
        <taxon>Craniata</taxon>
        <taxon>Vertebrata</taxon>
        <taxon>Euteleostomi</taxon>
        <taxon>Actinopterygii</taxon>
        <taxon>Neopterygii</taxon>
        <taxon>Teleostei</taxon>
        <taxon>Anguilliformes</taxon>
        <taxon>Synaphobranchidae</taxon>
        <taxon>Synaphobranchus</taxon>
    </lineage>
</organism>
<evidence type="ECO:0000256" key="1">
    <source>
        <dbReference type="SAM" id="MobiDB-lite"/>
    </source>
</evidence>